<dbReference type="Gene3D" id="1.25.40.10">
    <property type="entry name" value="Tetratricopeptide repeat domain"/>
    <property type="match status" value="5"/>
</dbReference>
<evidence type="ECO:0000313" key="4">
    <source>
        <dbReference type="EMBL" id="GJM92374.1"/>
    </source>
</evidence>
<dbReference type="Proteomes" id="UP001054889">
    <property type="component" value="Unassembled WGS sequence"/>
</dbReference>
<evidence type="ECO:0000256" key="3">
    <source>
        <dbReference type="PROSITE-ProRule" id="PRU00708"/>
    </source>
</evidence>
<evidence type="ECO:0000256" key="2">
    <source>
        <dbReference type="ARBA" id="ARBA00022946"/>
    </source>
</evidence>
<gene>
    <name evidence="4" type="primary">ga08845</name>
    <name evidence="4" type="ORF">PR202_ga08845</name>
</gene>
<dbReference type="EMBL" id="BQKI01000004">
    <property type="protein sequence ID" value="GJM92374.1"/>
    <property type="molecule type" value="Genomic_DNA"/>
</dbReference>
<evidence type="ECO:0000313" key="5">
    <source>
        <dbReference type="Proteomes" id="UP001054889"/>
    </source>
</evidence>
<dbReference type="Pfam" id="PF13041">
    <property type="entry name" value="PPR_2"/>
    <property type="match status" value="2"/>
</dbReference>
<organism evidence="4 5">
    <name type="scientific">Eleusine coracana subsp. coracana</name>
    <dbReference type="NCBI Taxonomy" id="191504"/>
    <lineage>
        <taxon>Eukaryota</taxon>
        <taxon>Viridiplantae</taxon>
        <taxon>Streptophyta</taxon>
        <taxon>Embryophyta</taxon>
        <taxon>Tracheophyta</taxon>
        <taxon>Spermatophyta</taxon>
        <taxon>Magnoliopsida</taxon>
        <taxon>Liliopsida</taxon>
        <taxon>Poales</taxon>
        <taxon>Poaceae</taxon>
        <taxon>PACMAD clade</taxon>
        <taxon>Chloridoideae</taxon>
        <taxon>Cynodonteae</taxon>
        <taxon>Eleusininae</taxon>
        <taxon>Eleusine</taxon>
    </lineage>
</organism>
<dbReference type="AlphaFoldDB" id="A0AAV5C2Q0"/>
<keyword evidence="1" id="KW-0677">Repeat</keyword>
<feature type="repeat" description="PPR" evidence="3">
    <location>
        <begin position="246"/>
        <end position="280"/>
    </location>
</feature>
<dbReference type="InterPro" id="IPR046960">
    <property type="entry name" value="PPR_At4g14850-like_plant"/>
</dbReference>
<keyword evidence="5" id="KW-1185">Reference proteome</keyword>
<dbReference type="NCBIfam" id="TIGR00756">
    <property type="entry name" value="PPR"/>
    <property type="match status" value="4"/>
</dbReference>
<dbReference type="PROSITE" id="PS51375">
    <property type="entry name" value="PPR"/>
    <property type="match status" value="5"/>
</dbReference>
<feature type="repeat" description="PPR" evidence="3">
    <location>
        <begin position="120"/>
        <end position="154"/>
    </location>
</feature>
<protein>
    <recommendedName>
        <fullName evidence="6">Pentatricopeptide repeat-containing protein</fullName>
    </recommendedName>
</protein>
<feature type="repeat" description="PPR" evidence="3">
    <location>
        <begin position="184"/>
        <end position="218"/>
    </location>
</feature>
<name>A0AAV5C2Q0_ELECO</name>
<reference evidence="4" key="2">
    <citation type="submission" date="2021-12" db="EMBL/GenBank/DDBJ databases">
        <title>Resequencing data analysis of finger millet.</title>
        <authorList>
            <person name="Hatakeyama M."/>
            <person name="Aluri S."/>
            <person name="Balachadran M.T."/>
            <person name="Sivarajan S.R."/>
            <person name="Poveda L."/>
            <person name="Shimizu-Inatsugi R."/>
            <person name="Schlapbach R."/>
            <person name="Sreeman S.M."/>
            <person name="Shimizu K.K."/>
        </authorList>
    </citation>
    <scope>NUCLEOTIDE SEQUENCE</scope>
</reference>
<reference evidence="4" key="1">
    <citation type="journal article" date="2018" name="DNA Res.">
        <title>Multiple hybrid de novo genome assembly of finger millet, an orphan allotetraploid crop.</title>
        <authorList>
            <person name="Hatakeyama M."/>
            <person name="Aluri S."/>
            <person name="Balachadran M.T."/>
            <person name="Sivarajan S.R."/>
            <person name="Patrignani A."/>
            <person name="Gruter S."/>
            <person name="Poveda L."/>
            <person name="Shimizu-Inatsugi R."/>
            <person name="Baeten J."/>
            <person name="Francoijs K.J."/>
            <person name="Nataraja K.N."/>
            <person name="Reddy Y.A.N."/>
            <person name="Phadnis S."/>
            <person name="Ravikumar R.L."/>
            <person name="Schlapbach R."/>
            <person name="Sreeman S.M."/>
            <person name="Shimizu K.K."/>
        </authorList>
    </citation>
    <scope>NUCLEOTIDE SEQUENCE</scope>
</reference>
<dbReference type="InterPro" id="IPR002885">
    <property type="entry name" value="PPR_rpt"/>
</dbReference>
<dbReference type="SUPFAM" id="SSF48452">
    <property type="entry name" value="TPR-like"/>
    <property type="match status" value="1"/>
</dbReference>
<dbReference type="PANTHER" id="PTHR47926:SF484">
    <property type="entry name" value="PENTATRICOPEPTIDE REPEAT-CONTAINING PROTEIN"/>
    <property type="match status" value="1"/>
</dbReference>
<dbReference type="InterPro" id="IPR011990">
    <property type="entry name" value="TPR-like_helical_dom_sf"/>
</dbReference>
<dbReference type="GO" id="GO:0009451">
    <property type="term" value="P:RNA modification"/>
    <property type="evidence" value="ECO:0007669"/>
    <property type="project" value="InterPro"/>
</dbReference>
<dbReference type="Pfam" id="PF20431">
    <property type="entry name" value="E_motif"/>
    <property type="match status" value="1"/>
</dbReference>
<dbReference type="FunFam" id="1.25.40.10:FF:000348">
    <property type="entry name" value="Pentatricopeptide repeat-containing protein chloroplastic"/>
    <property type="match status" value="1"/>
</dbReference>
<dbReference type="InterPro" id="IPR046848">
    <property type="entry name" value="E_motif"/>
</dbReference>
<dbReference type="GO" id="GO:0003723">
    <property type="term" value="F:RNA binding"/>
    <property type="evidence" value="ECO:0007669"/>
    <property type="project" value="InterPro"/>
</dbReference>
<dbReference type="Pfam" id="PF01535">
    <property type="entry name" value="PPR"/>
    <property type="match status" value="7"/>
</dbReference>
<accession>A0AAV5C2Q0</accession>
<feature type="repeat" description="PPR" evidence="3">
    <location>
        <begin position="347"/>
        <end position="381"/>
    </location>
</feature>
<evidence type="ECO:0000256" key="1">
    <source>
        <dbReference type="ARBA" id="ARBA00022737"/>
    </source>
</evidence>
<evidence type="ECO:0008006" key="6">
    <source>
        <dbReference type="Google" id="ProtNLM"/>
    </source>
</evidence>
<feature type="repeat" description="PPR" evidence="3">
    <location>
        <begin position="281"/>
        <end position="315"/>
    </location>
</feature>
<keyword evidence="2" id="KW-0809">Transit peptide</keyword>
<dbReference type="PANTHER" id="PTHR47926">
    <property type="entry name" value="PENTATRICOPEPTIDE REPEAT-CONTAINING PROTEIN"/>
    <property type="match status" value="1"/>
</dbReference>
<proteinExistence type="predicted"/>
<sequence>MANRAKQLHAVYLTGGSLDPEKWTNLVREYASHSFLREAALVYARNVPRQTHHQPILPVLLKAASASRAELFLGRSLHAEAVKSALARDLLVGTTLVSMYSKAGALGDARRAFDEIPDRNLVTCNALLAGYATAGDMDQALALFDGMPTWSAVTWATLIRGFAEKGDMAEARKWFEATPPGMRTVVTWTVLVHGYVAAGDIETARELFDMMPARNAFVWSSMVTGYFKAGDADEAQALFDKIPVRNLVNWNALIAGYAQTGCSEMALEAFHSMLEERIKPDEFTMASLLSACAQLGSLEKAKKVHDFINRKHIRKNHFVMNGLVDMYAKCGDLEYARCIFDSMRWRNTECWNSMISALASHGRSHEALQLFVQMERSEQKPNAITLIAVLGACTHGGFVEEGLRIFNDFHVYGVVAGVEHYGSLVDLLGRAGKLKEAYEIVKSMPEEPNDVIWGALLGACRVHHDAEMSRWVSEEINQMHSGHPSSNDSEYTMLSNIMAASKSWEQAEHMRRKMALHGIEKTPGCSSLELDIPIPECQAYTGSRQ</sequence>
<comment type="caution">
    <text evidence="4">The sequence shown here is derived from an EMBL/GenBank/DDBJ whole genome shotgun (WGS) entry which is preliminary data.</text>
</comment>
<dbReference type="FunFam" id="1.25.40.10:FF:000345">
    <property type="entry name" value="Pentatricopeptide repeat-containing protein"/>
    <property type="match status" value="1"/>
</dbReference>